<dbReference type="RefSeq" id="XP_022978916.1">
    <property type="nucleotide sequence ID" value="XM_023123148.1"/>
</dbReference>
<feature type="domain" description="Rhamnogalacturonan lyase" evidence="9">
    <location>
        <begin position="531"/>
        <end position="725"/>
    </location>
</feature>
<dbReference type="InterPro" id="IPR051850">
    <property type="entry name" value="Polysacch_Lyase_4"/>
</dbReference>
<dbReference type="Pfam" id="PF14686">
    <property type="entry name" value="fn3_3"/>
    <property type="match status" value="1"/>
</dbReference>
<evidence type="ECO:0000256" key="7">
    <source>
        <dbReference type="ARBA" id="ARBA00023239"/>
    </source>
</evidence>
<dbReference type="InterPro" id="IPR014718">
    <property type="entry name" value="GH-type_carb-bd"/>
</dbReference>
<dbReference type="SUPFAM" id="SSF74650">
    <property type="entry name" value="Galactose mutarotase-like"/>
    <property type="match status" value="1"/>
</dbReference>
<accession>A0A6J1IPB6</accession>
<dbReference type="CDD" id="cd10317">
    <property type="entry name" value="RGL4_C"/>
    <property type="match status" value="1"/>
</dbReference>
<dbReference type="CDD" id="cd10320">
    <property type="entry name" value="RGL4_N"/>
    <property type="match status" value="1"/>
</dbReference>
<dbReference type="Gene3D" id="2.60.40.1120">
    <property type="entry name" value="Carboxypeptidase-like, regulatory domain"/>
    <property type="match status" value="1"/>
</dbReference>
<reference evidence="12" key="1">
    <citation type="submission" date="2025-08" db="UniProtKB">
        <authorList>
            <consortium name="RefSeq"/>
        </authorList>
    </citation>
    <scope>IDENTIFICATION</scope>
    <source>
        <tissue evidence="12">Young leaves</tissue>
    </source>
</reference>
<comment type="similarity">
    <text evidence="3">Belongs to the polysaccharide lyase 4 family.</text>
</comment>
<feature type="transmembrane region" description="Helical" evidence="8">
    <location>
        <begin position="52"/>
        <end position="74"/>
    </location>
</feature>
<dbReference type="GO" id="GO:0005975">
    <property type="term" value="P:carbohydrate metabolic process"/>
    <property type="evidence" value="ECO:0007669"/>
    <property type="project" value="InterPro"/>
</dbReference>
<evidence type="ECO:0000256" key="3">
    <source>
        <dbReference type="ARBA" id="ARBA00010418"/>
    </source>
</evidence>
<dbReference type="Gene3D" id="2.70.98.10">
    <property type="match status" value="1"/>
</dbReference>
<dbReference type="GO" id="GO:0030246">
    <property type="term" value="F:carbohydrate binding"/>
    <property type="evidence" value="ECO:0007669"/>
    <property type="project" value="InterPro"/>
</dbReference>
<dbReference type="SUPFAM" id="SSF49785">
    <property type="entry name" value="Galactose-binding domain-like"/>
    <property type="match status" value="1"/>
</dbReference>
<evidence type="ECO:0000259" key="9">
    <source>
        <dbReference type="Pfam" id="PF14683"/>
    </source>
</evidence>
<keyword evidence="11" id="KW-1185">Reference proteome</keyword>
<dbReference type="Gene3D" id="2.60.120.260">
    <property type="entry name" value="Galactose-binding domain-like"/>
    <property type="match status" value="1"/>
</dbReference>
<dbReference type="GeneID" id="111478723"/>
<dbReference type="PANTHER" id="PTHR32018">
    <property type="entry name" value="RHAMNOGALACTURONATE LYASE FAMILY PROTEIN"/>
    <property type="match status" value="1"/>
</dbReference>
<evidence type="ECO:0000313" key="12">
    <source>
        <dbReference type="RefSeq" id="XP_022978916.1"/>
    </source>
</evidence>
<feature type="domain" description="Rhamnogalacturonan lyase" evidence="10">
    <location>
        <begin position="445"/>
        <end position="518"/>
    </location>
</feature>
<dbReference type="OrthoDB" id="2130367at2759"/>
<name>A0A6J1IPB6_CUCMA</name>
<keyword evidence="8" id="KW-0472">Membrane</keyword>
<dbReference type="PANTHER" id="PTHR32018:SF6">
    <property type="entry name" value="RHAMNOGALACTURONAN ENDOLYASE"/>
    <property type="match status" value="1"/>
</dbReference>
<gene>
    <name evidence="12" type="primary">LOC111478723</name>
</gene>
<dbReference type="GO" id="GO:0102210">
    <property type="term" value="F:rhamnogalacturonan endolyase activity"/>
    <property type="evidence" value="ECO:0007669"/>
    <property type="project" value="UniProtKB-EC"/>
</dbReference>
<organism evidence="11 12">
    <name type="scientific">Cucurbita maxima</name>
    <name type="common">Pumpkin</name>
    <name type="synonym">Winter squash</name>
    <dbReference type="NCBI Taxonomy" id="3661"/>
    <lineage>
        <taxon>Eukaryota</taxon>
        <taxon>Viridiplantae</taxon>
        <taxon>Streptophyta</taxon>
        <taxon>Embryophyta</taxon>
        <taxon>Tracheophyta</taxon>
        <taxon>Spermatophyta</taxon>
        <taxon>Magnoliopsida</taxon>
        <taxon>eudicotyledons</taxon>
        <taxon>Gunneridae</taxon>
        <taxon>Pentapetalae</taxon>
        <taxon>rosids</taxon>
        <taxon>fabids</taxon>
        <taxon>Cucurbitales</taxon>
        <taxon>Cucurbitaceae</taxon>
        <taxon>Cucurbiteae</taxon>
        <taxon>Cucurbita</taxon>
    </lineage>
</organism>
<evidence type="ECO:0000259" key="10">
    <source>
        <dbReference type="Pfam" id="PF14686"/>
    </source>
</evidence>
<dbReference type="InterPro" id="IPR010325">
    <property type="entry name" value="Rhamnogal_lyase"/>
</dbReference>
<evidence type="ECO:0000256" key="5">
    <source>
        <dbReference type="ARBA" id="ARBA00022525"/>
    </source>
</evidence>
<evidence type="ECO:0000256" key="2">
    <source>
        <dbReference type="ARBA" id="ARBA00004613"/>
    </source>
</evidence>
<keyword evidence="7" id="KW-0456">Lyase</keyword>
<protein>
    <recommendedName>
        <fullName evidence="4">rhamnogalacturonan endolyase</fullName>
        <ecNumber evidence="4">4.2.2.23</ecNumber>
    </recommendedName>
</protein>
<dbReference type="CDD" id="cd10316">
    <property type="entry name" value="RGL4_M"/>
    <property type="match status" value="1"/>
</dbReference>
<evidence type="ECO:0000256" key="1">
    <source>
        <dbReference type="ARBA" id="ARBA00001324"/>
    </source>
</evidence>
<sequence length="729" mass="84672">MQPNPLQLLLIYLSFNLYKCFDEVHRHRRCSKLLQQKEQMEKKGKARRQRPYWTWKLGFSAMPLLFLFFSLTLAHKNSSQRRMVRKLVKNNESMLSRDVTVEWENRGQVVMDNGLVRITLSSPEGNVVALKYNAIDNLLEIRNPQYNRGYWDVVWNRPNRGSATDRVRATDFKVITATTDQIELSFTKTWNPNSHSSCPLNIDKRYILRRGDSGFYAYAIFERLDGWPQIDVDQIRMVFKILGKKFHYMVVSDDRQRIMPTARDRETGHPLAYREAVLLTQPINSNLKGEVDDKYQYSLENMENKVHGWESMNPHVGFWMITPSDEFRTAGPVKQDLTSHVGPTTLSMFVSTHYAGKEVSMRFGEGEAWKKVFGPVFIYLNSGPVGTGPGLLWEDAKNQMRIETSRWPYSFVGSTDFPSSNQRGTVSGRLLVRDRHAKKWLMWGDSAYVGLAAPGELGSWQTESKGYQFWTRADGQGYFSINNIRPGNYNLYAWIPGVIGDYKYANDITVTLGSTTRLGLLIYDPPRQGPTLWEIGVPDRTAAEFYIPDPHPTLMNRFYNNSDIHTPDKFRQYGLWERYAELFPRQDLVYNVATDDYRRHWFFAHVTRATRFGTYQATTWQIVFRLQGPKQSGNYMLRLALASTTEAVVEIRFNNPLARRAHFLTGYWASGRDNAIARHGIHGLYWLFNFQVPSGYLVEDENIIYLTQRRHMGPFQGVMYDYIRFEGVQ</sequence>
<keyword evidence="6" id="KW-0732">Signal</keyword>
<proteinExistence type="inferred from homology"/>
<dbReference type="InterPro" id="IPR013784">
    <property type="entry name" value="Carb-bd-like_fold"/>
</dbReference>
<comment type="catalytic activity">
    <reaction evidence="1">
        <text>Endotype eliminative cleavage of L-alpha-rhamnopyranosyl-(1-&gt;4)-alpha-D-galactopyranosyluronic acid bonds of rhamnogalacturonan I domains in ramified hairy regions of pectin leaving L-rhamnopyranose at the reducing end and 4-deoxy-4,5-unsaturated D-galactopyranosyluronic acid at the non-reducing end.</text>
        <dbReference type="EC" id="4.2.2.23"/>
    </reaction>
</comment>
<dbReference type="AlphaFoldDB" id="A0A6J1IPB6"/>
<keyword evidence="5" id="KW-0964">Secreted</keyword>
<dbReference type="FunFam" id="2.60.40.1120:FF:000033">
    <property type="entry name" value="Rhamnogalacturonate lyase B"/>
    <property type="match status" value="1"/>
</dbReference>
<dbReference type="Pfam" id="PF14683">
    <property type="entry name" value="CBM-like"/>
    <property type="match status" value="1"/>
</dbReference>
<evidence type="ECO:0000256" key="4">
    <source>
        <dbReference type="ARBA" id="ARBA00012437"/>
    </source>
</evidence>
<dbReference type="InterPro" id="IPR008979">
    <property type="entry name" value="Galactose-bd-like_sf"/>
</dbReference>
<dbReference type="Pfam" id="PF06045">
    <property type="entry name" value="Rhamnogal_lyase"/>
    <property type="match status" value="1"/>
</dbReference>
<evidence type="ECO:0000313" key="11">
    <source>
        <dbReference type="Proteomes" id="UP000504608"/>
    </source>
</evidence>
<comment type="subcellular location">
    <subcellularLocation>
        <location evidence="2">Secreted</location>
    </subcellularLocation>
</comment>
<dbReference type="SUPFAM" id="SSF49452">
    <property type="entry name" value="Starch-binding domain-like"/>
    <property type="match status" value="1"/>
</dbReference>
<evidence type="ECO:0000256" key="6">
    <source>
        <dbReference type="ARBA" id="ARBA00022729"/>
    </source>
</evidence>
<evidence type="ECO:0000256" key="8">
    <source>
        <dbReference type="SAM" id="Phobius"/>
    </source>
</evidence>
<dbReference type="Proteomes" id="UP000504608">
    <property type="component" value="Unplaced"/>
</dbReference>
<dbReference type="EC" id="4.2.2.23" evidence="4"/>
<keyword evidence="8" id="KW-0812">Transmembrane</keyword>
<dbReference type="InterPro" id="IPR029413">
    <property type="entry name" value="RG-lyase_II"/>
</dbReference>
<keyword evidence="8" id="KW-1133">Transmembrane helix</keyword>
<dbReference type="InterPro" id="IPR029411">
    <property type="entry name" value="RG-lyase_III"/>
</dbReference>
<dbReference type="InterPro" id="IPR011013">
    <property type="entry name" value="Gal_mutarotase_sf_dom"/>
</dbReference>
<dbReference type="KEGG" id="cmax:111478723"/>
<dbReference type="GO" id="GO:0005576">
    <property type="term" value="C:extracellular region"/>
    <property type="evidence" value="ECO:0007669"/>
    <property type="project" value="UniProtKB-SubCell"/>
</dbReference>